<keyword evidence="1" id="KW-0732">Signal</keyword>
<protein>
    <submittedName>
        <fullName evidence="2">Uncharacterized protein</fullName>
    </submittedName>
</protein>
<evidence type="ECO:0000313" key="3">
    <source>
        <dbReference type="Proteomes" id="UP000887013"/>
    </source>
</evidence>
<name>A0A8X6PL86_NEPPI</name>
<reference evidence="2" key="1">
    <citation type="submission" date="2020-08" db="EMBL/GenBank/DDBJ databases">
        <title>Multicomponent nature underlies the extraordinary mechanical properties of spider dragline silk.</title>
        <authorList>
            <person name="Kono N."/>
            <person name="Nakamura H."/>
            <person name="Mori M."/>
            <person name="Yoshida Y."/>
            <person name="Ohtoshi R."/>
            <person name="Malay A.D."/>
            <person name="Moran D.A.P."/>
            <person name="Tomita M."/>
            <person name="Numata K."/>
            <person name="Arakawa K."/>
        </authorList>
    </citation>
    <scope>NUCLEOTIDE SEQUENCE</scope>
</reference>
<feature type="chain" id="PRO_5036502123" evidence="1">
    <location>
        <begin position="24"/>
        <end position="140"/>
    </location>
</feature>
<proteinExistence type="predicted"/>
<dbReference type="OrthoDB" id="6412997at2759"/>
<dbReference type="AlphaFoldDB" id="A0A8X6PL86"/>
<evidence type="ECO:0000313" key="2">
    <source>
        <dbReference type="EMBL" id="GFT74406.1"/>
    </source>
</evidence>
<comment type="caution">
    <text evidence="2">The sequence shown here is derived from an EMBL/GenBank/DDBJ whole genome shotgun (WGS) entry which is preliminary data.</text>
</comment>
<feature type="signal peptide" evidence="1">
    <location>
        <begin position="1"/>
        <end position="23"/>
    </location>
</feature>
<gene>
    <name evidence="2" type="primary">AVEN_234396_1</name>
    <name evidence="2" type="ORF">NPIL_283081</name>
</gene>
<evidence type="ECO:0000256" key="1">
    <source>
        <dbReference type="SAM" id="SignalP"/>
    </source>
</evidence>
<organism evidence="2 3">
    <name type="scientific">Nephila pilipes</name>
    <name type="common">Giant wood spider</name>
    <name type="synonym">Nephila maculata</name>
    <dbReference type="NCBI Taxonomy" id="299642"/>
    <lineage>
        <taxon>Eukaryota</taxon>
        <taxon>Metazoa</taxon>
        <taxon>Ecdysozoa</taxon>
        <taxon>Arthropoda</taxon>
        <taxon>Chelicerata</taxon>
        <taxon>Arachnida</taxon>
        <taxon>Araneae</taxon>
        <taxon>Araneomorphae</taxon>
        <taxon>Entelegynae</taxon>
        <taxon>Araneoidea</taxon>
        <taxon>Nephilidae</taxon>
        <taxon>Nephila</taxon>
    </lineage>
</organism>
<sequence>MDSMYVLVTFAVTFCIFWGDVKALSEDVESDEFMNALCDPATVKEVARCGELLPPIGKNTIYSCNRNISEAFENSMLQAAETFCEREDIRDWLFLCWEKGLSGFISTQRKTDISKEEEDAKSMNDFQVCLQGILDKLFDE</sequence>
<dbReference type="Proteomes" id="UP000887013">
    <property type="component" value="Unassembled WGS sequence"/>
</dbReference>
<keyword evidence="3" id="KW-1185">Reference proteome</keyword>
<accession>A0A8X6PL86</accession>
<dbReference type="EMBL" id="BMAW01070657">
    <property type="protein sequence ID" value="GFT74406.1"/>
    <property type="molecule type" value="Genomic_DNA"/>
</dbReference>